<reference evidence="2" key="1">
    <citation type="submission" date="2023-02" db="EMBL/GenBank/DDBJ databases">
        <title>Genome of toxic invasive species Heracleum sosnowskyi carries increased number of genes despite the absence of recent whole-genome duplications.</title>
        <authorList>
            <person name="Schelkunov M."/>
            <person name="Shtratnikova V."/>
            <person name="Makarenko M."/>
            <person name="Klepikova A."/>
            <person name="Omelchenko D."/>
            <person name="Novikova G."/>
            <person name="Obukhova E."/>
            <person name="Bogdanov V."/>
            <person name="Penin A."/>
            <person name="Logacheva M."/>
        </authorList>
    </citation>
    <scope>NUCLEOTIDE SEQUENCE</scope>
    <source>
        <strain evidence="2">Hsosn_3</strain>
        <tissue evidence="2">Leaf</tissue>
    </source>
</reference>
<evidence type="ECO:0000313" key="2">
    <source>
        <dbReference type="EMBL" id="KAK1361783.1"/>
    </source>
</evidence>
<dbReference type="InterPro" id="IPR004252">
    <property type="entry name" value="Probable_transposase_24"/>
</dbReference>
<organism evidence="2 3">
    <name type="scientific">Heracleum sosnowskyi</name>
    <dbReference type="NCBI Taxonomy" id="360622"/>
    <lineage>
        <taxon>Eukaryota</taxon>
        <taxon>Viridiplantae</taxon>
        <taxon>Streptophyta</taxon>
        <taxon>Embryophyta</taxon>
        <taxon>Tracheophyta</taxon>
        <taxon>Spermatophyta</taxon>
        <taxon>Magnoliopsida</taxon>
        <taxon>eudicotyledons</taxon>
        <taxon>Gunneridae</taxon>
        <taxon>Pentapetalae</taxon>
        <taxon>asterids</taxon>
        <taxon>campanulids</taxon>
        <taxon>Apiales</taxon>
        <taxon>Apiaceae</taxon>
        <taxon>Apioideae</taxon>
        <taxon>apioid superclade</taxon>
        <taxon>Tordylieae</taxon>
        <taxon>Tordyliinae</taxon>
        <taxon>Heracleum</taxon>
    </lineage>
</organism>
<proteinExistence type="predicted"/>
<feature type="compositionally biased region" description="Basic residues" evidence="1">
    <location>
        <begin position="60"/>
        <end position="72"/>
    </location>
</feature>
<comment type="caution">
    <text evidence="2">The sequence shown here is derived from an EMBL/GenBank/DDBJ whole genome shotgun (WGS) entry which is preliminary data.</text>
</comment>
<dbReference type="AlphaFoldDB" id="A0AAD8H8W7"/>
<reference evidence="2" key="2">
    <citation type="submission" date="2023-05" db="EMBL/GenBank/DDBJ databases">
        <authorList>
            <person name="Schelkunov M.I."/>
        </authorList>
    </citation>
    <scope>NUCLEOTIDE SEQUENCE</scope>
    <source>
        <strain evidence="2">Hsosn_3</strain>
        <tissue evidence="2">Leaf</tissue>
    </source>
</reference>
<evidence type="ECO:0000313" key="3">
    <source>
        <dbReference type="Proteomes" id="UP001237642"/>
    </source>
</evidence>
<dbReference type="Pfam" id="PF03004">
    <property type="entry name" value="Transposase_24"/>
    <property type="match status" value="1"/>
</dbReference>
<name>A0AAD8H8W7_9APIA</name>
<evidence type="ECO:0000256" key="1">
    <source>
        <dbReference type="SAM" id="MobiDB-lite"/>
    </source>
</evidence>
<protein>
    <recommendedName>
        <fullName evidence="4">Transposase</fullName>
    </recommendedName>
</protein>
<feature type="region of interest" description="Disordered" evidence="1">
    <location>
        <begin position="42"/>
        <end position="75"/>
    </location>
</feature>
<dbReference type="Proteomes" id="UP001237642">
    <property type="component" value="Unassembled WGS sequence"/>
</dbReference>
<accession>A0AAD8H8W7</accession>
<gene>
    <name evidence="2" type="ORF">POM88_046257</name>
</gene>
<keyword evidence="3" id="KW-1185">Reference proteome</keyword>
<dbReference type="EMBL" id="JAUIZM010000010">
    <property type="protein sequence ID" value="KAK1361783.1"/>
    <property type="molecule type" value="Genomic_DNA"/>
</dbReference>
<evidence type="ECO:0008006" key="4">
    <source>
        <dbReference type="Google" id="ProtNLM"/>
    </source>
</evidence>
<sequence>MLLKYWSDGEVQSFAEDNKARRNSYVETHTLGPKSYAEVKNKLKNKDPNHASPSDARMYLKSRKRKPGRKYKSNQVEFQKKMEGIEDMVKQGKDADVVFPRKKNRPDWLVGRQGKTVSSTDKPAVPDTYVEELTAKITQNLQDEMDAKVNKKVQENMAWFVKKLGEANPEMKLDLTDFCATLSSDADENGTPITPGGGATS</sequence>